<evidence type="ECO:0000256" key="2">
    <source>
        <dbReference type="ARBA" id="ARBA00023043"/>
    </source>
</evidence>
<proteinExistence type="predicted"/>
<comment type="caution">
    <text evidence="4">The sequence shown here is derived from an EMBL/GenBank/DDBJ whole genome shotgun (WGS) entry which is preliminary data.</text>
</comment>
<evidence type="ECO:0000256" key="1">
    <source>
        <dbReference type="ARBA" id="ARBA00022737"/>
    </source>
</evidence>
<dbReference type="Proteomes" id="UP000541810">
    <property type="component" value="Unassembled WGS sequence"/>
</dbReference>
<dbReference type="PANTHER" id="PTHR24198">
    <property type="entry name" value="ANKYRIN REPEAT AND PROTEIN KINASE DOMAIN-CONTAINING PROTEIN"/>
    <property type="match status" value="1"/>
</dbReference>
<feature type="repeat" description="ANK" evidence="3">
    <location>
        <begin position="197"/>
        <end position="223"/>
    </location>
</feature>
<dbReference type="InterPro" id="IPR036770">
    <property type="entry name" value="Ankyrin_rpt-contain_sf"/>
</dbReference>
<protein>
    <recommendedName>
        <fullName evidence="6">Ankyrin repeat domain-containing protein</fullName>
    </recommendedName>
</protein>
<evidence type="ECO:0000313" key="4">
    <source>
        <dbReference type="EMBL" id="MBB6429771.1"/>
    </source>
</evidence>
<evidence type="ECO:0008006" key="6">
    <source>
        <dbReference type="Google" id="ProtNLM"/>
    </source>
</evidence>
<evidence type="ECO:0000313" key="5">
    <source>
        <dbReference type="Proteomes" id="UP000541810"/>
    </source>
</evidence>
<sequence length="388" mass="42325">MTTSSVSLPDRPNLRFLKDRAKAMVKEGRASSLAQAQHTLARTYGFANWAMLKAHIEPLQAEQRLAATHRLIQAAANGDLKNLDAALRAGANAKHVYDGGESYDTFRPPMKAAIESGQLEAVRRLLDHGALDRAWHWDGLQGARQRGHDDIVALLSERRRVEVDLGAAIRRGDLEAIEALLDADPTLARANEASHSAQQAPVYLAAQQGDVRVVRRLIQAGADPAAAWHASSFNAMTVARYQGNRALVELLESHHVTSPDVTDYLYAASQGDLDRVRKFLDAGLDVNAKCACAHHVIVHAFRSGNASLLQLVLDRGADIRLSNGWEGYIWFTDLIEAGNVEAVRQILDLGYNVNHRDDHGNTPLSIARQAGQQAVEDLLLAYAGKANG</sequence>
<dbReference type="PROSITE" id="PS50297">
    <property type="entry name" value="ANK_REP_REGION"/>
    <property type="match status" value="1"/>
</dbReference>
<dbReference type="PANTHER" id="PTHR24198:SF165">
    <property type="entry name" value="ANKYRIN REPEAT-CONTAINING PROTEIN-RELATED"/>
    <property type="match status" value="1"/>
</dbReference>
<keyword evidence="5" id="KW-1185">Reference proteome</keyword>
<dbReference type="Gene3D" id="1.25.40.20">
    <property type="entry name" value="Ankyrin repeat-containing domain"/>
    <property type="match status" value="3"/>
</dbReference>
<accession>A0A7X0H7Y8</accession>
<dbReference type="Pfam" id="PF12796">
    <property type="entry name" value="Ank_2"/>
    <property type="match status" value="1"/>
</dbReference>
<evidence type="ECO:0000256" key="3">
    <source>
        <dbReference type="PROSITE-ProRule" id="PRU00023"/>
    </source>
</evidence>
<keyword evidence="1" id="KW-0677">Repeat</keyword>
<dbReference type="PROSITE" id="PS50088">
    <property type="entry name" value="ANK_REPEAT"/>
    <property type="match status" value="1"/>
</dbReference>
<dbReference type="InterPro" id="IPR002110">
    <property type="entry name" value="Ankyrin_rpt"/>
</dbReference>
<dbReference type="Pfam" id="PF00023">
    <property type="entry name" value="Ank"/>
    <property type="match status" value="1"/>
</dbReference>
<dbReference type="AlphaFoldDB" id="A0A7X0H7Y8"/>
<dbReference type="RefSeq" id="WP_184677334.1">
    <property type="nucleotide sequence ID" value="NZ_JACHGY010000001.1"/>
</dbReference>
<gene>
    <name evidence="4" type="ORF">HNQ40_001577</name>
</gene>
<dbReference type="SMART" id="SM00248">
    <property type="entry name" value="ANK"/>
    <property type="match status" value="7"/>
</dbReference>
<dbReference type="EMBL" id="JACHGY010000001">
    <property type="protein sequence ID" value="MBB6429771.1"/>
    <property type="molecule type" value="Genomic_DNA"/>
</dbReference>
<name>A0A7X0H7Y8_9BACT</name>
<reference evidence="4 5" key="1">
    <citation type="submission" date="2020-08" db="EMBL/GenBank/DDBJ databases">
        <title>Genomic Encyclopedia of Type Strains, Phase IV (KMG-IV): sequencing the most valuable type-strain genomes for metagenomic binning, comparative biology and taxonomic classification.</title>
        <authorList>
            <person name="Goeker M."/>
        </authorList>
    </citation>
    <scope>NUCLEOTIDE SEQUENCE [LARGE SCALE GENOMIC DNA]</scope>
    <source>
        <strain evidence="4 5">DSM 103725</strain>
    </source>
</reference>
<keyword evidence="2 3" id="KW-0040">ANK repeat</keyword>
<organism evidence="4 5">
    <name type="scientific">Algisphaera agarilytica</name>
    <dbReference type="NCBI Taxonomy" id="1385975"/>
    <lineage>
        <taxon>Bacteria</taxon>
        <taxon>Pseudomonadati</taxon>
        <taxon>Planctomycetota</taxon>
        <taxon>Phycisphaerae</taxon>
        <taxon>Phycisphaerales</taxon>
        <taxon>Phycisphaeraceae</taxon>
        <taxon>Algisphaera</taxon>
    </lineage>
</organism>
<dbReference type="SUPFAM" id="SSF48403">
    <property type="entry name" value="Ankyrin repeat"/>
    <property type="match status" value="2"/>
</dbReference>